<dbReference type="Gene3D" id="1.10.489.10">
    <property type="entry name" value="Chloroperoxidase-like"/>
    <property type="match status" value="1"/>
</dbReference>
<dbReference type="PANTHER" id="PTHR33577">
    <property type="entry name" value="STERIGMATOCYSTIN BIOSYNTHESIS PEROXIDASE STCC-RELATED"/>
    <property type="match status" value="1"/>
</dbReference>
<evidence type="ECO:0000256" key="7">
    <source>
        <dbReference type="ARBA" id="ARBA00025795"/>
    </source>
</evidence>
<keyword evidence="5" id="KW-0560">Oxidoreductase</keyword>
<dbReference type="InterPro" id="IPR036851">
    <property type="entry name" value="Chloroperoxidase-like_sf"/>
</dbReference>
<evidence type="ECO:0000313" key="10">
    <source>
        <dbReference type="EMBL" id="KAK5698229.1"/>
    </source>
</evidence>
<evidence type="ECO:0000256" key="4">
    <source>
        <dbReference type="ARBA" id="ARBA00022723"/>
    </source>
</evidence>
<dbReference type="PANTHER" id="PTHR33577:SF9">
    <property type="entry name" value="PEROXIDASE STCC"/>
    <property type="match status" value="1"/>
</dbReference>
<keyword evidence="4" id="KW-0479">Metal-binding</keyword>
<feature type="domain" description="Heme haloperoxidase family profile" evidence="9">
    <location>
        <begin position="44"/>
        <end position="289"/>
    </location>
</feature>
<evidence type="ECO:0000256" key="2">
    <source>
        <dbReference type="ARBA" id="ARBA00022559"/>
    </source>
</evidence>
<protein>
    <recommendedName>
        <fullName evidence="9">Heme haloperoxidase family profile domain-containing protein</fullName>
    </recommendedName>
</protein>
<name>A0AAN7VRN1_9PEZI</name>
<feature type="signal peptide" evidence="8">
    <location>
        <begin position="1"/>
        <end position="19"/>
    </location>
</feature>
<dbReference type="Proteomes" id="UP001310594">
    <property type="component" value="Unassembled WGS sequence"/>
</dbReference>
<dbReference type="AlphaFoldDB" id="A0AAN7VRN1"/>
<organism evidence="10 11">
    <name type="scientific">Elasticomyces elasticus</name>
    <dbReference type="NCBI Taxonomy" id="574655"/>
    <lineage>
        <taxon>Eukaryota</taxon>
        <taxon>Fungi</taxon>
        <taxon>Dikarya</taxon>
        <taxon>Ascomycota</taxon>
        <taxon>Pezizomycotina</taxon>
        <taxon>Dothideomycetes</taxon>
        <taxon>Dothideomycetidae</taxon>
        <taxon>Mycosphaerellales</taxon>
        <taxon>Teratosphaeriaceae</taxon>
        <taxon>Elasticomyces</taxon>
    </lineage>
</organism>
<dbReference type="Pfam" id="PF01328">
    <property type="entry name" value="Peroxidase_2"/>
    <property type="match status" value="1"/>
</dbReference>
<keyword evidence="2" id="KW-0575">Peroxidase</keyword>
<feature type="chain" id="PRO_5042949477" description="Heme haloperoxidase family profile domain-containing protein" evidence="8">
    <location>
        <begin position="20"/>
        <end position="430"/>
    </location>
</feature>
<gene>
    <name evidence="10" type="ORF">LTR97_007190</name>
</gene>
<dbReference type="GO" id="GO:0046872">
    <property type="term" value="F:metal ion binding"/>
    <property type="evidence" value="ECO:0007669"/>
    <property type="project" value="UniProtKB-KW"/>
</dbReference>
<dbReference type="PROSITE" id="PS51405">
    <property type="entry name" value="HEME_HALOPEROXIDASE"/>
    <property type="match status" value="1"/>
</dbReference>
<accession>A0AAN7VRN1</accession>
<keyword evidence="8" id="KW-0732">Signal</keyword>
<comment type="cofactor">
    <cofactor evidence="1">
        <name>heme b</name>
        <dbReference type="ChEBI" id="CHEBI:60344"/>
    </cofactor>
</comment>
<proteinExistence type="inferred from homology"/>
<reference evidence="10" key="1">
    <citation type="submission" date="2023-08" db="EMBL/GenBank/DDBJ databases">
        <title>Black Yeasts Isolated from many extreme environments.</title>
        <authorList>
            <person name="Coleine C."/>
            <person name="Stajich J.E."/>
            <person name="Selbmann L."/>
        </authorList>
    </citation>
    <scope>NUCLEOTIDE SEQUENCE</scope>
    <source>
        <strain evidence="10">CCFEE 5810</strain>
    </source>
</reference>
<dbReference type="InterPro" id="IPR000028">
    <property type="entry name" value="Chloroperoxidase"/>
</dbReference>
<dbReference type="SUPFAM" id="SSF47571">
    <property type="entry name" value="Cloroperoxidase"/>
    <property type="match status" value="2"/>
</dbReference>
<comment type="similarity">
    <text evidence="7">Belongs to the chloroperoxidase family.</text>
</comment>
<keyword evidence="3" id="KW-0349">Heme</keyword>
<comment type="caution">
    <text evidence="10">The sequence shown here is derived from an EMBL/GenBank/DDBJ whole genome shotgun (WGS) entry which is preliminary data.</text>
</comment>
<evidence type="ECO:0000256" key="6">
    <source>
        <dbReference type="ARBA" id="ARBA00023004"/>
    </source>
</evidence>
<evidence type="ECO:0000259" key="9">
    <source>
        <dbReference type="PROSITE" id="PS51405"/>
    </source>
</evidence>
<keyword evidence="6" id="KW-0408">Iron</keyword>
<evidence type="ECO:0000256" key="3">
    <source>
        <dbReference type="ARBA" id="ARBA00022617"/>
    </source>
</evidence>
<sequence length="430" mass="46767">MRFTDALLALLASIPNALAYPSDSAWLNEHVKRYDGFPDNLADRLGTYQPPGPNDSRGPCPMFNTLANHGLINRNGKNLNSSDIKKAVPRGFGIAEDAIETALHNFEVVCEYVNGFSCSDSANDGTFILTNLTLLGEPHAFEHDHSYSRQDYRQNWFHGGITDNIYFNSTIFQDSLNAVGYKPSNPPKKATANYQQFNEIRLQRESTQNQADFPGWFQQNIPTTLFETGFIFGATFDRDSNGTMVGSIPMVRLDWWNYWFSEESFPTNLGWVPASTEVFNQNFILSVSSAVLHASITSLPKSLPAGATATTFPGPGNLPEGDPSPTFPLFQSAPYVAPTSPGAIKTKRAALADPQASFPTLPASVSSVIASEVTAKPSLIAAAVQLAGPAPPKFNLYQQSIDTVTLKNQIAAAQSYEKLVIAKITSLASA</sequence>
<evidence type="ECO:0000313" key="11">
    <source>
        <dbReference type="Proteomes" id="UP001310594"/>
    </source>
</evidence>
<evidence type="ECO:0000256" key="5">
    <source>
        <dbReference type="ARBA" id="ARBA00023002"/>
    </source>
</evidence>
<dbReference type="GO" id="GO:0004601">
    <property type="term" value="F:peroxidase activity"/>
    <property type="evidence" value="ECO:0007669"/>
    <property type="project" value="UniProtKB-KW"/>
</dbReference>
<dbReference type="EMBL" id="JAVRQU010000010">
    <property type="protein sequence ID" value="KAK5698229.1"/>
    <property type="molecule type" value="Genomic_DNA"/>
</dbReference>
<evidence type="ECO:0000256" key="1">
    <source>
        <dbReference type="ARBA" id="ARBA00001970"/>
    </source>
</evidence>
<evidence type="ECO:0000256" key="8">
    <source>
        <dbReference type="SAM" id="SignalP"/>
    </source>
</evidence>